<evidence type="ECO:0000259" key="7">
    <source>
        <dbReference type="PROSITE" id="PS51092"/>
    </source>
</evidence>
<dbReference type="GO" id="GO:0008201">
    <property type="term" value="F:heparin binding"/>
    <property type="evidence" value="ECO:0007669"/>
    <property type="project" value="TreeGrafter"/>
</dbReference>
<accession>A0A670ZKC0</accession>
<dbReference type="GO" id="GO:0009986">
    <property type="term" value="C:cell surface"/>
    <property type="evidence" value="ECO:0007669"/>
    <property type="project" value="TreeGrafter"/>
</dbReference>
<dbReference type="PROSITE" id="PS51092">
    <property type="entry name" value="FN2_2"/>
    <property type="match status" value="3"/>
</dbReference>
<protein>
    <recommendedName>
        <fullName evidence="7">Fibronectin type-II domain-containing protein</fullName>
    </recommendedName>
</protein>
<feature type="domain" description="Fibronectin type-II" evidence="7">
    <location>
        <begin position="155"/>
        <end position="203"/>
    </location>
</feature>
<reference evidence="8" key="2">
    <citation type="submission" date="2025-09" db="UniProtKB">
        <authorList>
            <consortium name="Ensembl"/>
        </authorList>
    </citation>
    <scope>IDENTIFICATION</scope>
</reference>
<dbReference type="Gene3D" id="2.10.10.10">
    <property type="entry name" value="Fibronectin, type II, collagen-binding"/>
    <property type="match status" value="3"/>
</dbReference>
<dbReference type="GeneTree" id="ENSGT00940000162766"/>
<dbReference type="GO" id="GO:0005576">
    <property type="term" value="C:extracellular region"/>
    <property type="evidence" value="ECO:0007669"/>
    <property type="project" value="UniProtKB-SubCell"/>
</dbReference>
<evidence type="ECO:0000256" key="4">
    <source>
        <dbReference type="ARBA" id="ARBA00022737"/>
    </source>
</evidence>
<reference evidence="8" key="1">
    <citation type="submission" date="2025-08" db="UniProtKB">
        <authorList>
            <consortium name="Ensembl"/>
        </authorList>
    </citation>
    <scope>IDENTIFICATION</scope>
</reference>
<sequence>MGTELVNKQICTSMLLYVGFLFKNIPLENAASVLYFSLPYPAPCSFPFIYRNKSYYSCTTEGALYNQLWCATTPNYDNDSKWKSCSFQEYGGNSNGQPCVFPFNYKGEEVTTCIDEDEKNEKNGRFWCATTENFDVDMKWSFCADTLTTFSKIAPSFEPCFFPFAYKKKLYSECTTDGTSGWKLWCSLTANYNTDHKWRYCEPSGKNRKLMSAKGFLHKNWEDTFIIVYCSLP</sequence>
<feature type="disulfide bond" evidence="6">
    <location>
        <begin position="160"/>
        <end position="186"/>
    </location>
</feature>
<evidence type="ECO:0000256" key="5">
    <source>
        <dbReference type="ARBA" id="ARBA00023157"/>
    </source>
</evidence>
<dbReference type="SMART" id="SM00059">
    <property type="entry name" value="FN2"/>
    <property type="match status" value="3"/>
</dbReference>
<dbReference type="PRINTS" id="PR00013">
    <property type="entry name" value="FNTYPEII"/>
</dbReference>
<feature type="domain" description="Fibronectin type-II" evidence="7">
    <location>
        <begin position="39"/>
        <end position="87"/>
    </location>
</feature>
<dbReference type="PANTHER" id="PTHR22918">
    <property type="entry name" value="SEMINAL PLASMA PROTEIN"/>
    <property type="match status" value="1"/>
</dbReference>
<comment type="caution">
    <text evidence="6">Lacks conserved residue(s) required for the propagation of feature annotation.</text>
</comment>
<evidence type="ECO:0000256" key="3">
    <source>
        <dbReference type="ARBA" id="ARBA00022525"/>
    </source>
</evidence>
<evidence type="ECO:0000256" key="1">
    <source>
        <dbReference type="ARBA" id="ARBA00004613"/>
    </source>
</evidence>
<evidence type="ECO:0000313" key="8">
    <source>
        <dbReference type="Ensembl" id="ENSPTXP00000023273.1"/>
    </source>
</evidence>
<proteinExistence type="inferred from homology"/>
<evidence type="ECO:0000256" key="6">
    <source>
        <dbReference type="PROSITE-ProRule" id="PRU00479"/>
    </source>
</evidence>
<keyword evidence="3" id="KW-0964">Secreted</keyword>
<dbReference type="PROSITE" id="PS00023">
    <property type="entry name" value="FN2_1"/>
    <property type="match status" value="1"/>
</dbReference>
<feature type="disulfide bond" evidence="6">
    <location>
        <begin position="174"/>
        <end position="201"/>
    </location>
</feature>
<evidence type="ECO:0000256" key="2">
    <source>
        <dbReference type="ARBA" id="ARBA00010011"/>
    </source>
</evidence>
<dbReference type="AlphaFoldDB" id="A0A670ZKC0"/>
<dbReference type="SUPFAM" id="SSF57440">
    <property type="entry name" value="Kringle-like"/>
    <property type="match status" value="3"/>
</dbReference>
<comment type="subcellular location">
    <subcellularLocation>
        <location evidence="1">Secreted</location>
    </subcellularLocation>
</comment>
<comment type="similarity">
    <text evidence="2">Belongs to the seminal plasma protein family.</text>
</comment>
<dbReference type="Ensembl" id="ENSPTXT00000023998.1">
    <property type="protein sequence ID" value="ENSPTXP00000023273.1"/>
    <property type="gene ID" value="ENSPTXG00000016162.1"/>
</dbReference>
<organism evidence="8 9">
    <name type="scientific">Pseudonaja textilis</name>
    <name type="common">Eastern brown snake</name>
    <dbReference type="NCBI Taxonomy" id="8673"/>
    <lineage>
        <taxon>Eukaryota</taxon>
        <taxon>Metazoa</taxon>
        <taxon>Chordata</taxon>
        <taxon>Craniata</taxon>
        <taxon>Vertebrata</taxon>
        <taxon>Euteleostomi</taxon>
        <taxon>Lepidosauria</taxon>
        <taxon>Squamata</taxon>
        <taxon>Bifurcata</taxon>
        <taxon>Unidentata</taxon>
        <taxon>Episquamata</taxon>
        <taxon>Toxicofera</taxon>
        <taxon>Serpentes</taxon>
        <taxon>Colubroidea</taxon>
        <taxon>Elapidae</taxon>
        <taxon>Hydrophiinae</taxon>
        <taxon>Pseudonaja</taxon>
    </lineage>
</organism>
<dbReference type="CDD" id="cd00062">
    <property type="entry name" value="FN2"/>
    <property type="match status" value="3"/>
</dbReference>
<feature type="disulfide bond" evidence="6">
    <location>
        <begin position="58"/>
        <end position="85"/>
    </location>
</feature>
<keyword evidence="4" id="KW-0677">Repeat</keyword>
<feature type="domain" description="Fibronectin type-II" evidence="7">
    <location>
        <begin position="94"/>
        <end position="145"/>
    </location>
</feature>
<dbReference type="PANTHER" id="PTHR22918:SF1">
    <property type="entry name" value="FIBRONECTIN TYPE-II DOMAIN-CONTAINING PROTEIN"/>
    <property type="match status" value="1"/>
</dbReference>
<dbReference type="Proteomes" id="UP000472273">
    <property type="component" value="Unplaced"/>
</dbReference>
<keyword evidence="5 6" id="KW-1015">Disulfide bond</keyword>
<dbReference type="InterPro" id="IPR036943">
    <property type="entry name" value="FN_type2_sf"/>
</dbReference>
<keyword evidence="9" id="KW-1185">Reference proteome</keyword>
<dbReference type="Pfam" id="PF00040">
    <property type="entry name" value="fn2"/>
    <property type="match status" value="3"/>
</dbReference>
<dbReference type="InterPro" id="IPR013806">
    <property type="entry name" value="Kringle-like"/>
</dbReference>
<feature type="disulfide bond" evidence="6">
    <location>
        <begin position="44"/>
        <end position="70"/>
    </location>
</feature>
<dbReference type="InterPro" id="IPR051666">
    <property type="entry name" value="SP_Capacitation_Regulator"/>
</dbReference>
<evidence type="ECO:0000313" key="9">
    <source>
        <dbReference type="Proteomes" id="UP000472273"/>
    </source>
</evidence>
<name>A0A670ZKC0_PSETE</name>
<dbReference type="InterPro" id="IPR000562">
    <property type="entry name" value="FN_type2_dom"/>
</dbReference>